<keyword evidence="2 4" id="KW-0732">Signal</keyword>
<feature type="compositionally biased region" description="Low complexity" evidence="3">
    <location>
        <begin position="210"/>
        <end position="237"/>
    </location>
</feature>
<evidence type="ECO:0000256" key="2">
    <source>
        <dbReference type="ARBA" id="ARBA00022729"/>
    </source>
</evidence>
<feature type="chain" id="PRO_5021734040" description="Outer membrane protein" evidence="4">
    <location>
        <begin position="26"/>
        <end position="237"/>
    </location>
</feature>
<proteinExistence type="inferred from homology"/>
<dbReference type="GO" id="GO:0051082">
    <property type="term" value="F:unfolded protein binding"/>
    <property type="evidence" value="ECO:0007669"/>
    <property type="project" value="InterPro"/>
</dbReference>
<dbReference type="GO" id="GO:0050821">
    <property type="term" value="P:protein stabilization"/>
    <property type="evidence" value="ECO:0007669"/>
    <property type="project" value="TreeGrafter"/>
</dbReference>
<dbReference type="PANTHER" id="PTHR35089:SF1">
    <property type="entry name" value="CHAPERONE PROTEIN SKP"/>
    <property type="match status" value="1"/>
</dbReference>
<sequence>MQNRIIAAFVAALALGAAPHAIAQAAGVAAPASSTPGGIVAPGIAYANAQAVVGASAAYKTAMVQLPVTYKAQIDAVNTRRNQIAAQLKPLYDKFEADQKAAKPDQAALRTQAAQIQQIEQSAEREIQQMAEPLNVAQQYIIEQISDKLTAATQAAMTKRKITLVLDSQSVLKADAVYNLNQDILNELNTLIPSAQLVPPAGWLPRAQREAAAQQAAAQGGATAPAPAAAGKPPEGR</sequence>
<dbReference type="RefSeq" id="WP_147160668.1">
    <property type="nucleotide sequence ID" value="NZ_BJYR01000021.1"/>
</dbReference>
<dbReference type="OrthoDB" id="7427936at2"/>
<evidence type="ECO:0000256" key="4">
    <source>
        <dbReference type="SAM" id="SignalP"/>
    </source>
</evidence>
<evidence type="ECO:0008006" key="7">
    <source>
        <dbReference type="Google" id="ProtNLM"/>
    </source>
</evidence>
<reference evidence="5 6" key="1">
    <citation type="submission" date="2019-07" db="EMBL/GenBank/DDBJ databases">
        <title>Whole genome shotgun sequence of Novosphingobium sediminis NBRC 106119.</title>
        <authorList>
            <person name="Hosoyama A."/>
            <person name="Uohara A."/>
            <person name="Ohji S."/>
            <person name="Ichikawa N."/>
        </authorList>
    </citation>
    <scope>NUCLEOTIDE SEQUENCE [LARGE SCALE GENOMIC DNA]</scope>
    <source>
        <strain evidence="5 6">NBRC 106119</strain>
    </source>
</reference>
<keyword evidence="6" id="KW-1185">Reference proteome</keyword>
<dbReference type="AlphaFoldDB" id="A0A512AP36"/>
<protein>
    <recommendedName>
        <fullName evidence="7">Outer membrane protein</fullName>
    </recommendedName>
</protein>
<dbReference type="InterPro" id="IPR005632">
    <property type="entry name" value="Chaperone_Skp"/>
</dbReference>
<feature type="region of interest" description="Disordered" evidence="3">
    <location>
        <begin position="206"/>
        <end position="237"/>
    </location>
</feature>
<dbReference type="InterPro" id="IPR024930">
    <property type="entry name" value="Skp_dom_sf"/>
</dbReference>
<dbReference type="GO" id="GO:0005829">
    <property type="term" value="C:cytosol"/>
    <property type="evidence" value="ECO:0007669"/>
    <property type="project" value="TreeGrafter"/>
</dbReference>
<feature type="signal peptide" evidence="4">
    <location>
        <begin position="1"/>
        <end position="25"/>
    </location>
</feature>
<gene>
    <name evidence="5" type="ORF">NSE01_31790</name>
</gene>
<dbReference type="EMBL" id="BJYR01000021">
    <property type="protein sequence ID" value="GEO01347.1"/>
    <property type="molecule type" value="Genomic_DNA"/>
</dbReference>
<evidence type="ECO:0000256" key="1">
    <source>
        <dbReference type="ARBA" id="ARBA00009091"/>
    </source>
</evidence>
<dbReference type="PANTHER" id="PTHR35089">
    <property type="entry name" value="CHAPERONE PROTEIN SKP"/>
    <property type="match status" value="1"/>
</dbReference>
<dbReference type="Pfam" id="PF03938">
    <property type="entry name" value="OmpH"/>
    <property type="match status" value="1"/>
</dbReference>
<organism evidence="5 6">
    <name type="scientific">Novosphingobium sediminis</name>
    <dbReference type="NCBI Taxonomy" id="707214"/>
    <lineage>
        <taxon>Bacteria</taxon>
        <taxon>Pseudomonadati</taxon>
        <taxon>Pseudomonadota</taxon>
        <taxon>Alphaproteobacteria</taxon>
        <taxon>Sphingomonadales</taxon>
        <taxon>Sphingomonadaceae</taxon>
        <taxon>Novosphingobium</taxon>
    </lineage>
</organism>
<evidence type="ECO:0000313" key="5">
    <source>
        <dbReference type="EMBL" id="GEO01347.1"/>
    </source>
</evidence>
<evidence type="ECO:0000313" key="6">
    <source>
        <dbReference type="Proteomes" id="UP000321464"/>
    </source>
</evidence>
<comment type="similarity">
    <text evidence="1">Belongs to the Skp family.</text>
</comment>
<dbReference type="SMART" id="SM00935">
    <property type="entry name" value="OmpH"/>
    <property type="match status" value="1"/>
</dbReference>
<comment type="caution">
    <text evidence="5">The sequence shown here is derived from an EMBL/GenBank/DDBJ whole genome shotgun (WGS) entry which is preliminary data.</text>
</comment>
<dbReference type="Proteomes" id="UP000321464">
    <property type="component" value="Unassembled WGS sequence"/>
</dbReference>
<evidence type="ECO:0000256" key="3">
    <source>
        <dbReference type="SAM" id="MobiDB-lite"/>
    </source>
</evidence>
<dbReference type="SUPFAM" id="SSF111384">
    <property type="entry name" value="OmpH-like"/>
    <property type="match status" value="1"/>
</dbReference>
<name>A0A512AP36_9SPHN</name>
<dbReference type="Gene3D" id="3.30.910.20">
    <property type="entry name" value="Skp domain"/>
    <property type="match status" value="1"/>
</dbReference>
<accession>A0A512AP36</accession>